<dbReference type="InterPro" id="IPR058627">
    <property type="entry name" value="MdtA-like_C"/>
</dbReference>
<dbReference type="InterPro" id="IPR058625">
    <property type="entry name" value="MdtA-like_BSH"/>
</dbReference>
<evidence type="ECO:0000256" key="4">
    <source>
        <dbReference type="ARBA" id="ARBA00022833"/>
    </source>
</evidence>
<dbReference type="RefSeq" id="WP_147160456.1">
    <property type="nucleotide sequence ID" value="NZ_BJYR01000019.1"/>
</dbReference>
<dbReference type="Gene3D" id="2.40.30.170">
    <property type="match status" value="1"/>
</dbReference>
<evidence type="ECO:0000256" key="2">
    <source>
        <dbReference type="ARBA" id="ARBA00009477"/>
    </source>
</evidence>
<dbReference type="Gene3D" id="2.40.420.20">
    <property type="match status" value="1"/>
</dbReference>
<comment type="similarity">
    <text evidence="2">Belongs to the membrane fusion protein (MFP) (TC 8.A.1) family.</text>
</comment>
<dbReference type="Pfam" id="PF25967">
    <property type="entry name" value="RND-MFP_C"/>
    <property type="match status" value="1"/>
</dbReference>
<keyword evidence="5" id="KW-0105">Cadmium resistance</keyword>
<evidence type="ECO:0000259" key="11">
    <source>
        <dbReference type="Pfam" id="PF25967"/>
    </source>
</evidence>
<dbReference type="InterPro" id="IPR006143">
    <property type="entry name" value="RND_pump_MFP"/>
</dbReference>
<feature type="domain" description="Multidrug resistance protein MdtA-like barrel-sandwich hybrid" evidence="9">
    <location>
        <begin position="106"/>
        <end position="265"/>
    </location>
</feature>
<dbReference type="FunFam" id="2.40.30.170:FF:000010">
    <property type="entry name" value="Efflux RND transporter periplasmic adaptor subunit"/>
    <property type="match status" value="1"/>
</dbReference>
<keyword evidence="8" id="KW-0812">Transmembrane</keyword>
<feature type="domain" description="Multidrug resistance protein MdtA-like C-terminal permuted SH3" evidence="11">
    <location>
        <begin position="353"/>
        <end position="409"/>
    </location>
</feature>
<proteinExistence type="inferred from homology"/>
<dbReference type="PANTHER" id="PTHR30097:SF15">
    <property type="entry name" value="CATION EFFLUX SYSTEM PROTEIN CUSB"/>
    <property type="match status" value="1"/>
</dbReference>
<feature type="transmembrane region" description="Helical" evidence="8">
    <location>
        <begin position="24"/>
        <end position="46"/>
    </location>
</feature>
<dbReference type="FunFam" id="2.40.420.20:FF:000006">
    <property type="entry name" value="RND family efflux transporter MFP subunit"/>
    <property type="match status" value="1"/>
</dbReference>
<accession>A0A512AN44</accession>
<evidence type="ECO:0000256" key="6">
    <source>
        <dbReference type="ARBA" id="ARBA00058766"/>
    </source>
</evidence>
<protein>
    <submittedName>
        <fullName evidence="12">Hemolysin secretion protein D</fullName>
    </submittedName>
</protein>
<feature type="domain" description="CusB-like beta-barrel" evidence="10">
    <location>
        <begin position="270"/>
        <end position="345"/>
    </location>
</feature>
<evidence type="ECO:0000256" key="5">
    <source>
        <dbReference type="ARBA" id="ARBA00043263"/>
    </source>
</evidence>
<dbReference type="GO" id="GO:0030288">
    <property type="term" value="C:outer membrane-bounded periplasmic space"/>
    <property type="evidence" value="ECO:0007669"/>
    <property type="project" value="TreeGrafter"/>
</dbReference>
<evidence type="ECO:0000313" key="12">
    <source>
        <dbReference type="EMBL" id="GEO01133.1"/>
    </source>
</evidence>
<gene>
    <name evidence="12" type="ORF">NSE01_29650</name>
</gene>
<comment type="caution">
    <text evidence="12">The sequence shown here is derived from an EMBL/GenBank/DDBJ whole genome shotgun (WGS) entry which is preliminary data.</text>
</comment>
<dbReference type="GO" id="GO:0060003">
    <property type="term" value="P:copper ion export"/>
    <property type="evidence" value="ECO:0007669"/>
    <property type="project" value="TreeGrafter"/>
</dbReference>
<keyword evidence="8" id="KW-1133">Transmembrane helix</keyword>
<keyword evidence="13" id="KW-1185">Reference proteome</keyword>
<name>A0A512AN44_9SPHN</name>
<reference evidence="12 13" key="1">
    <citation type="submission" date="2019-07" db="EMBL/GenBank/DDBJ databases">
        <title>Whole genome shotgun sequence of Novosphingobium sediminis NBRC 106119.</title>
        <authorList>
            <person name="Hosoyama A."/>
            <person name="Uohara A."/>
            <person name="Ohji S."/>
            <person name="Ichikawa N."/>
        </authorList>
    </citation>
    <scope>NUCLEOTIDE SEQUENCE [LARGE SCALE GENOMIC DNA]</scope>
    <source>
        <strain evidence="12 13">NBRC 106119</strain>
    </source>
</reference>
<dbReference type="AlphaFoldDB" id="A0A512AN44"/>
<dbReference type="Proteomes" id="UP000321464">
    <property type="component" value="Unassembled WGS sequence"/>
</dbReference>
<sequence>MPTTDLQDAPAPAQKLTARQQLRLLAIAVAALALLALAGWLVALLFQPTPAVVPVDPPGTFRPTQEQLSTLSLEKVGSGQAERITTASGSIEADGDLSTPVLLPYSGQVMKVLVDAGQVVKAGQPLLTIRTTDFVDARNSLFSAEATWRSAQAALLNSRRNAERAKALAETAGGARKDYQQALTDLAAAEAQERSAEAAVGAARDKLAILGKSAGEIQRLESAREISGLHEVTTFHAPISGTVALRDVSPGQYVGVGGDKPVFTITDASRVWLQAQIAESDASGVHVGDKVEVITPAWPGRKFTAVIDLVGAGLDPMTHRLPVRATIANPDGALKPQMFASFSIQHFSTGTRLLVPSTAVIHEGDSARVWVLRPDKRLASRQVRAGEDQNGRIEILSGLRSGETIVTAGALFVNEAGLGK</sequence>
<dbReference type="SUPFAM" id="SSF111369">
    <property type="entry name" value="HlyD-like secretion proteins"/>
    <property type="match status" value="1"/>
</dbReference>
<dbReference type="GO" id="GO:0015679">
    <property type="term" value="P:plasma membrane copper ion transport"/>
    <property type="evidence" value="ECO:0007669"/>
    <property type="project" value="TreeGrafter"/>
</dbReference>
<dbReference type="PANTHER" id="PTHR30097">
    <property type="entry name" value="CATION EFFLUX SYSTEM PROTEIN CUSB"/>
    <property type="match status" value="1"/>
</dbReference>
<dbReference type="InterPro" id="IPR051909">
    <property type="entry name" value="MFP_Cation_Efflux"/>
</dbReference>
<comment type="function">
    <text evidence="6">CzcA and CzcB together would act in zinc efflux nearly as effectively as the complete czc efflux system (CzcABC). The CzcB protein is thought to funnel zinc cations to the CzcA transport protein.</text>
</comment>
<dbReference type="Gene3D" id="2.40.50.100">
    <property type="match status" value="1"/>
</dbReference>
<feature type="coiled-coil region" evidence="7">
    <location>
        <begin position="179"/>
        <end position="206"/>
    </location>
</feature>
<keyword evidence="7" id="KW-0175">Coiled coil</keyword>
<dbReference type="GO" id="GO:0022857">
    <property type="term" value="F:transmembrane transporter activity"/>
    <property type="evidence" value="ECO:0007669"/>
    <property type="project" value="InterPro"/>
</dbReference>
<dbReference type="EMBL" id="BJYR01000019">
    <property type="protein sequence ID" value="GEO01133.1"/>
    <property type="molecule type" value="Genomic_DNA"/>
</dbReference>
<evidence type="ECO:0000256" key="1">
    <source>
        <dbReference type="ARBA" id="ARBA00004196"/>
    </source>
</evidence>
<keyword evidence="3" id="KW-0813">Transport</keyword>
<evidence type="ECO:0000256" key="7">
    <source>
        <dbReference type="SAM" id="Coils"/>
    </source>
</evidence>
<keyword evidence="4" id="KW-0862">Zinc</keyword>
<evidence type="ECO:0000259" key="10">
    <source>
        <dbReference type="Pfam" id="PF25954"/>
    </source>
</evidence>
<dbReference type="InterPro" id="IPR058792">
    <property type="entry name" value="Beta-barrel_RND_2"/>
</dbReference>
<keyword evidence="8" id="KW-0472">Membrane</keyword>
<organism evidence="12 13">
    <name type="scientific">Novosphingobium sediminis</name>
    <dbReference type="NCBI Taxonomy" id="707214"/>
    <lineage>
        <taxon>Bacteria</taxon>
        <taxon>Pseudomonadati</taxon>
        <taxon>Pseudomonadota</taxon>
        <taxon>Alphaproteobacteria</taxon>
        <taxon>Sphingomonadales</taxon>
        <taxon>Sphingomonadaceae</taxon>
        <taxon>Novosphingobium</taxon>
    </lineage>
</organism>
<dbReference type="GO" id="GO:0016020">
    <property type="term" value="C:membrane"/>
    <property type="evidence" value="ECO:0007669"/>
    <property type="project" value="InterPro"/>
</dbReference>
<evidence type="ECO:0000256" key="8">
    <source>
        <dbReference type="SAM" id="Phobius"/>
    </source>
</evidence>
<dbReference type="OrthoDB" id="9806939at2"/>
<evidence type="ECO:0000256" key="3">
    <source>
        <dbReference type="ARBA" id="ARBA00022448"/>
    </source>
</evidence>
<evidence type="ECO:0000259" key="9">
    <source>
        <dbReference type="Pfam" id="PF25917"/>
    </source>
</evidence>
<evidence type="ECO:0000313" key="13">
    <source>
        <dbReference type="Proteomes" id="UP000321464"/>
    </source>
</evidence>
<dbReference type="GO" id="GO:0046914">
    <property type="term" value="F:transition metal ion binding"/>
    <property type="evidence" value="ECO:0007669"/>
    <property type="project" value="TreeGrafter"/>
</dbReference>
<dbReference type="GO" id="GO:0046686">
    <property type="term" value="P:response to cadmium ion"/>
    <property type="evidence" value="ECO:0007669"/>
    <property type="project" value="UniProtKB-KW"/>
</dbReference>
<dbReference type="Pfam" id="PF25917">
    <property type="entry name" value="BSH_RND"/>
    <property type="match status" value="1"/>
</dbReference>
<dbReference type="NCBIfam" id="TIGR01730">
    <property type="entry name" value="RND_mfp"/>
    <property type="match status" value="1"/>
</dbReference>
<dbReference type="Gene3D" id="1.10.287.470">
    <property type="entry name" value="Helix hairpin bin"/>
    <property type="match status" value="1"/>
</dbReference>
<dbReference type="Pfam" id="PF25954">
    <property type="entry name" value="Beta-barrel_RND_2"/>
    <property type="match status" value="1"/>
</dbReference>
<comment type="subcellular location">
    <subcellularLocation>
        <location evidence="1">Cell envelope</location>
    </subcellularLocation>
</comment>